<accession>A0A8J8CFL2</accession>
<protein>
    <submittedName>
        <fullName evidence="1">DUF72 domain-containing protein</fullName>
    </submittedName>
</protein>
<proteinExistence type="predicted"/>
<dbReference type="InterPro" id="IPR036520">
    <property type="entry name" value="UPF0759_sf"/>
</dbReference>
<comment type="caution">
    <text evidence="1">The sequence shown here is derived from an EMBL/GenBank/DDBJ whole genome shotgun (WGS) entry which is preliminary data.</text>
</comment>
<name>A0A8J8CFL2_9ARCH</name>
<evidence type="ECO:0000313" key="1">
    <source>
        <dbReference type="EMBL" id="MBX8631662.1"/>
    </source>
</evidence>
<dbReference type="PANTHER" id="PTHR30348">
    <property type="entry name" value="UNCHARACTERIZED PROTEIN YECE"/>
    <property type="match status" value="1"/>
</dbReference>
<dbReference type="EMBL" id="JAHEAC010000014">
    <property type="protein sequence ID" value="MBX8643634.1"/>
    <property type="molecule type" value="Genomic_DNA"/>
</dbReference>
<dbReference type="Gene3D" id="3.20.20.410">
    <property type="entry name" value="Protein of unknown function UPF0759"/>
    <property type="match status" value="1"/>
</dbReference>
<dbReference type="Proteomes" id="UP000750197">
    <property type="component" value="Unassembled WGS sequence"/>
</dbReference>
<dbReference type="InterPro" id="IPR002763">
    <property type="entry name" value="DUF72"/>
</dbReference>
<gene>
    <name evidence="1" type="ORF">J9259_03970</name>
    <name evidence="2" type="ORF">KIY12_02755</name>
</gene>
<organism evidence="1 3">
    <name type="scientific">Candidatus Sysuiplasma superficiale</name>
    <dbReference type="NCBI Taxonomy" id="2823368"/>
    <lineage>
        <taxon>Archaea</taxon>
        <taxon>Methanobacteriati</taxon>
        <taxon>Thermoplasmatota</taxon>
        <taxon>Thermoplasmata</taxon>
        <taxon>Candidatus Sysuiplasmatales</taxon>
        <taxon>Candidatus Sysuiplasmataceae</taxon>
        <taxon>Candidatus Sysuiplasma</taxon>
    </lineage>
</organism>
<sequence>MNISVGCSGWSYTDWIGPFYPKELSGKHSAWLRYYAAYFSTTEVNSTFYSFPSAQTVDSWIEKTEGLSGFQFSLKIPRTITHELLPAGRLGEALSGLQRFENVCIEPLAGAGRLGAILFQLPPDFRFDGEQTIASLKTVLSAVEKYEVAVEFRDRSWLSPSGGELREEVLEMLSETGSSPVFVDSPAFTATGAITSVHAYFRFHGRNEDIWFRRMNEQDSRMNRYDYLYSRGEMESWVPRIRYAAEKCSTVRIYFNNHGKAKAPKNAMELMDLLRINHPVKEIRITDQFKLGSFGE</sequence>
<dbReference type="SUPFAM" id="SSF117396">
    <property type="entry name" value="TM1631-like"/>
    <property type="match status" value="1"/>
</dbReference>
<dbReference type="Pfam" id="PF01904">
    <property type="entry name" value="DUF72"/>
    <property type="match status" value="1"/>
</dbReference>
<dbReference type="EMBL" id="JAGVSJ010000007">
    <property type="protein sequence ID" value="MBX8631662.1"/>
    <property type="molecule type" value="Genomic_DNA"/>
</dbReference>
<dbReference type="PANTHER" id="PTHR30348:SF4">
    <property type="entry name" value="DUF72 DOMAIN-CONTAINING PROTEIN"/>
    <property type="match status" value="1"/>
</dbReference>
<dbReference type="AlphaFoldDB" id="A0A8J8CFL2"/>
<evidence type="ECO:0000313" key="2">
    <source>
        <dbReference type="EMBL" id="MBX8643634.1"/>
    </source>
</evidence>
<reference evidence="1" key="1">
    <citation type="submission" date="2021-04" db="EMBL/GenBank/DDBJ databases">
        <title>Genomic insights into ecological role and evolution of a novel Thermoplasmata order Candidatus Sysuiplasmatales.</title>
        <authorList>
            <person name="Yuan Y."/>
        </authorList>
    </citation>
    <scope>NUCLEOTIDE SEQUENCE</scope>
    <source>
        <strain evidence="2">TUT19-bin139</strain>
        <strain evidence="1">YP2-bin.285</strain>
    </source>
</reference>
<evidence type="ECO:0000313" key="3">
    <source>
        <dbReference type="Proteomes" id="UP000716004"/>
    </source>
</evidence>
<dbReference type="Proteomes" id="UP000716004">
    <property type="component" value="Unassembled WGS sequence"/>
</dbReference>